<dbReference type="InterPro" id="IPR009057">
    <property type="entry name" value="Homeodomain-like_sf"/>
</dbReference>
<dbReference type="InterPro" id="IPR018060">
    <property type="entry name" value="HTH_AraC"/>
</dbReference>
<dbReference type="Pfam" id="PF12833">
    <property type="entry name" value="HTH_18"/>
    <property type="match status" value="1"/>
</dbReference>
<dbReference type="PRINTS" id="PR00032">
    <property type="entry name" value="HTHARAC"/>
</dbReference>
<dbReference type="SUPFAM" id="SSF46689">
    <property type="entry name" value="Homeodomain-like"/>
    <property type="match status" value="1"/>
</dbReference>
<evidence type="ECO:0000256" key="3">
    <source>
        <dbReference type="ARBA" id="ARBA00023163"/>
    </source>
</evidence>
<keyword evidence="2" id="KW-0238">DNA-binding</keyword>
<dbReference type="SMART" id="SM00342">
    <property type="entry name" value="HTH_ARAC"/>
    <property type="match status" value="1"/>
</dbReference>
<name>A0A2K9LNA2_9GAMM</name>
<evidence type="ECO:0000313" key="5">
    <source>
        <dbReference type="EMBL" id="AUM13717.1"/>
    </source>
</evidence>
<evidence type="ECO:0000256" key="1">
    <source>
        <dbReference type="ARBA" id="ARBA00023015"/>
    </source>
</evidence>
<dbReference type="PANTHER" id="PTHR47894:SF1">
    <property type="entry name" value="HTH-TYPE TRANSCRIPTIONAL REGULATOR VQSM"/>
    <property type="match status" value="1"/>
</dbReference>
<evidence type="ECO:0000313" key="6">
    <source>
        <dbReference type="Proteomes" id="UP000235116"/>
    </source>
</evidence>
<dbReference type="KEGG" id="kak:Kalk_15375"/>
<dbReference type="Gene3D" id="1.10.10.60">
    <property type="entry name" value="Homeodomain-like"/>
    <property type="match status" value="1"/>
</dbReference>
<dbReference type="GO" id="GO:0000976">
    <property type="term" value="F:transcription cis-regulatory region binding"/>
    <property type="evidence" value="ECO:0007669"/>
    <property type="project" value="TreeGrafter"/>
</dbReference>
<evidence type="ECO:0000256" key="2">
    <source>
        <dbReference type="ARBA" id="ARBA00023125"/>
    </source>
</evidence>
<dbReference type="Pfam" id="PF12625">
    <property type="entry name" value="Arabinose_bd"/>
    <property type="match status" value="1"/>
</dbReference>
<feature type="domain" description="HTH araC/xylS-type" evidence="4">
    <location>
        <begin position="250"/>
        <end position="348"/>
    </location>
</feature>
<dbReference type="GO" id="GO:0005829">
    <property type="term" value="C:cytosol"/>
    <property type="evidence" value="ECO:0007669"/>
    <property type="project" value="TreeGrafter"/>
</dbReference>
<dbReference type="PROSITE" id="PS01124">
    <property type="entry name" value="HTH_ARAC_FAMILY_2"/>
    <property type="match status" value="1"/>
</dbReference>
<dbReference type="InterPro" id="IPR020449">
    <property type="entry name" value="Tscrpt_reg_AraC-type_HTH"/>
</dbReference>
<keyword evidence="6" id="KW-1185">Reference proteome</keyword>
<dbReference type="Proteomes" id="UP000235116">
    <property type="component" value="Chromosome"/>
</dbReference>
<dbReference type="RefSeq" id="WP_101895092.1">
    <property type="nucleotide sequence ID" value="NZ_CP022684.1"/>
</dbReference>
<dbReference type="GO" id="GO:0003700">
    <property type="term" value="F:DNA-binding transcription factor activity"/>
    <property type="evidence" value="ECO:0007669"/>
    <property type="project" value="InterPro"/>
</dbReference>
<dbReference type="AlphaFoldDB" id="A0A2K9LNA2"/>
<proteinExistence type="predicted"/>
<sequence>MDLAGFDLQLAHSASSLSAAYLNSILPGLVQHYGLDQDALLRNSGISQHDLSDPEYMVPFTAVAALFLQILQQTGDTGLGLEVGRLVQPRSYQVLGYAIMSSANLGEAIDRLIRYEKLVGKLGHTELKISEDCCQLHWHCPFQGEWIRLLKEAALAGWVTYGRSLLPTEVTLRRVCFDHGDAGPHSLNPERYAAIFQCPVHVESDWCGIEFDAALLQQPLVHSDPGLKAMMDARAEELLREFEQKINLVNELRAVVSDLLPAGEPTLEMAAERLQLTPRALQNRLRQAEVSFKDVVDRVRQVLVLGYMQDTSLTLLDLAFLLGFAEQSSFSRAFKRWFGEPPQQYRKRQTG</sequence>
<accession>A0A2K9LNA2</accession>
<organism evidence="5 6">
    <name type="scientific">Ketobacter alkanivorans</name>
    <dbReference type="NCBI Taxonomy" id="1917421"/>
    <lineage>
        <taxon>Bacteria</taxon>
        <taxon>Pseudomonadati</taxon>
        <taxon>Pseudomonadota</taxon>
        <taxon>Gammaproteobacteria</taxon>
        <taxon>Pseudomonadales</taxon>
        <taxon>Ketobacteraceae</taxon>
        <taxon>Ketobacter</taxon>
    </lineage>
</organism>
<dbReference type="OrthoDB" id="5722175at2"/>
<dbReference type="InterPro" id="IPR032687">
    <property type="entry name" value="AraC-type_N"/>
</dbReference>
<protein>
    <recommendedName>
        <fullName evidence="4">HTH araC/xylS-type domain-containing protein</fullName>
    </recommendedName>
</protein>
<dbReference type="EMBL" id="CP022684">
    <property type="protein sequence ID" value="AUM13717.1"/>
    <property type="molecule type" value="Genomic_DNA"/>
</dbReference>
<keyword evidence="1" id="KW-0805">Transcription regulation</keyword>
<dbReference type="PANTHER" id="PTHR47894">
    <property type="entry name" value="HTH-TYPE TRANSCRIPTIONAL REGULATOR GADX"/>
    <property type="match status" value="1"/>
</dbReference>
<evidence type="ECO:0000259" key="4">
    <source>
        <dbReference type="PROSITE" id="PS01124"/>
    </source>
</evidence>
<gene>
    <name evidence="5" type="ORF">Kalk_15375</name>
</gene>
<keyword evidence="3" id="KW-0804">Transcription</keyword>
<reference evidence="6" key="1">
    <citation type="submission" date="2017-08" db="EMBL/GenBank/DDBJ databases">
        <title>Direct submision.</title>
        <authorList>
            <person name="Kim S.-J."/>
            <person name="Rhee S.-K."/>
        </authorList>
    </citation>
    <scope>NUCLEOTIDE SEQUENCE [LARGE SCALE GENOMIC DNA]</scope>
    <source>
        <strain evidence="6">GI5</strain>
    </source>
</reference>